<dbReference type="EMBL" id="UAWQ01000017">
    <property type="protein sequence ID" value="SQC44330.1"/>
    <property type="molecule type" value="Genomic_DNA"/>
</dbReference>
<dbReference type="Proteomes" id="UP000251721">
    <property type="component" value="Unassembled WGS sequence"/>
</dbReference>
<sequence length="45" mass="4804">MTIADSERTCRIMISSVRAIIIGNNGTIARVALPDSSIDPAVSMR</sequence>
<evidence type="ECO:0000313" key="1">
    <source>
        <dbReference type="EMBL" id="SQC44330.1"/>
    </source>
</evidence>
<dbReference type="AlphaFoldDB" id="A0A2X3H8Y9"/>
<reference evidence="1 2" key="1">
    <citation type="submission" date="2018-06" db="EMBL/GenBank/DDBJ databases">
        <authorList>
            <consortium name="Pathogen Informatics"/>
            <person name="Doyle S."/>
        </authorList>
    </citation>
    <scope>NUCLEOTIDE SEQUENCE [LARGE SCALE GENOMIC DNA]</scope>
    <source>
        <strain evidence="1 2">NCTC13465</strain>
    </source>
</reference>
<protein>
    <submittedName>
        <fullName evidence="1">Uncharacterized protein</fullName>
    </submittedName>
</protein>
<organism evidence="1 2">
    <name type="scientific">Klebsiella pneumoniae</name>
    <dbReference type="NCBI Taxonomy" id="573"/>
    <lineage>
        <taxon>Bacteria</taxon>
        <taxon>Pseudomonadati</taxon>
        <taxon>Pseudomonadota</taxon>
        <taxon>Gammaproteobacteria</taxon>
        <taxon>Enterobacterales</taxon>
        <taxon>Enterobacteriaceae</taxon>
        <taxon>Klebsiella/Raoultella group</taxon>
        <taxon>Klebsiella</taxon>
        <taxon>Klebsiella pneumoniae complex</taxon>
    </lineage>
</organism>
<name>A0A2X3H8Y9_KLEPN</name>
<accession>A0A2X3H8Y9</accession>
<gene>
    <name evidence="1" type="ORF">NCTC13465_02839</name>
</gene>
<proteinExistence type="predicted"/>
<evidence type="ECO:0000313" key="2">
    <source>
        <dbReference type="Proteomes" id="UP000251721"/>
    </source>
</evidence>